<comment type="caution">
    <text evidence="1">The sequence shown here is derived from an EMBL/GenBank/DDBJ whole genome shotgun (WGS) entry which is preliminary data.</text>
</comment>
<feature type="non-terminal residue" evidence="1">
    <location>
        <position position="1"/>
    </location>
</feature>
<name>X1W2S6_9ZZZZ</name>
<protein>
    <submittedName>
        <fullName evidence="1">Uncharacterized protein</fullName>
    </submittedName>
</protein>
<sequence>YIRVSLGCKFLPWALFILPNCPLKEKLGSFIDGLGEFENEIEGNQQK</sequence>
<dbReference type="AlphaFoldDB" id="X1W2S6"/>
<dbReference type="EMBL" id="BARW01037362">
    <property type="protein sequence ID" value="GAJ24220.1"/>
    <property type="molecule type" value="Genomic_DNA"/>
</dbReference>
<proteinExistence type="predicted"/>
<accession>X1W2S6</accession>
<organism evidence="1">
    <name type="scientific">marine sediment metagenome</name>
    <dbReference type="NCBI Taxonomy" id="412755"/>
    <lineage>
        <taxon>unclassified sequences</taxon>
        <taxon>metagenomes</taxon>
        <taxon>ecological metagenomes</taxon>
    </lineage>
</organism>
<reference evidence="1" key="1">
    <citation type="journal article" date="2014" name="Front. Microbiol.">
        <title>High frequency of phylogenetically diverse reductive dehalogenase-homologous genes in deep subseafloor sedimentary metagenomes.</title>
        <authorList>
            <person name="Kawai M."/>
            <person name="Futagami T."/>
            <person name="Toyoda A."/>
            <person name="Takaki Y."/>
            <person name="Nishi S."/>
            <person name="Hori S."/>
            <person name="Arai W."/>
            <person name="Tsubouchi T."/>
            <person name="Morono Y."/>
            <person name="Uchiyama I."/>
            <person name="Ito T."/>
            <person name="Fujiyama A."/>
            <person name="Inagaki F."/>
            <person name="Takami H."/>
        </authorList>
    </citation>
    <scope>NUCLEOTIDE SEQUENCE</scope>
    <source>
        <strain evidence="1">Expedition CK06-06</strain>
    </source>
</reference>
<gene>
    <name evidence="1" type="ORF">S12H4_57704</name>
</gene>
<evidence type="ECO:0000313" key="1">
    <source>
        <dbReference type="EMBL" id="GAJ24220.1"/>
    </source>
</evidence>